<evidence type="ECO:0000256" key="1">
    <source>
        <dbReference type="SAM" id="MobiDB-lite"/>
    </source>
</evidence>
<name>A0A066YZH9_9ACTN</name>
<dbReference type="HOGENOM" id="CLU_1633204_0_0_11"/>
<keyword evidence="3" id="KW-1185">Reference proteome</keyword>
<evidence type="ECO:0000313" key="3">
    <source>
        <dbReference type="Proteomes" id="UP000027178"/>
    </source>
</evidence>
<feature type="region of interest" description="Disordered" evidence="1">
    <location>
        <begin position="105"/>
        <end position="126"/>
    </location>
</feature>
<dbReference type="EMBL" id="JNBY01000068">
    <property type="protein sequence ID" value="KDN86627.1"/>
    <property type="molecule type" value="Genomic_DNA"/>
</dbReference>
<protein>
    <submittedName>
        <fullName evidence="2">Uncharacterized protein</fullName>
    </submittedName>
</protein>
<gene>
    <name evidence="2" type="ORF">KCH_17230</name>
</gene>
<comment type="caution">
    <text evidence="2">The sequence shown here is derived from an EMBL/GenBank/DDBJ whole genome shotgun (WGS) entry which is preliminary data.</text>
</comment>
<sequence length="162" mass="17666">MGTYLTTVPVAYWVPATQIWKAQTVPVGVWLGVGVVPPPVPQAPWSAQTPVPPVLGVSPWVHHLAFQLWPLYEAVMPPVYTCEAAYGVAQAVAAFEEDGTMTARPVAASAPASRAATRPRRDGERRWESVRLGDIGHSLWGERAVCHALKRGWPLTVNRSRP</sequence>
<dbReference type="AlphaFoldDB" id="A0A066YZH9"/>
<organism evidence="2 3">
    <name type="scientific">Kitasatospora cheerisanensis KCTC 2395</name>
    <dbReference type="NCBI Taxonomy" id="1348663"/>
    <lineage>
        <taxon>Bacteria</taxon>
        <taxon>Bacillati</taxon>
        <taxon>Actinomycetota</taxon>
        <taxon>Actinomycetes</taxon>
        <taxon>Kitasatosporales</taxon>
        <taxon>Streptomycetaceae</taxon>
        <taxon>Kitasatospora</taxon>
    </lineage>
</organism>
<proteinExistence type="predicted"/>
<reference evidence="2 3" key="1">
    <citation type="submission" date="2014-05" db="EMBL/GenBank/DDBJ databases">
        <title>Draft Genome Sequence of Kitasatospora cheerisanensis KCTC 2395.</title>
        <authorList>
            <person name="Nam D.H."/>
        </authorList>
    </citation>
    <scope>NUCLEOTIDE SEQUENCE [LARGE SCALE GENOMIC DNA]</scope>
    <source>
        <strain evidence="2 3">KCTC 2395</strain>
    </source>
</reference>
<feature type="compositionally biased region" description="Low complexity" evidence="1">
    <location>
        <begin position="105"/>
        <end position="116"/>
    </location>
</feature>
<dbReference type="Proteomes" id="UP000027178">
    <property type="component" value="Unassembled WGS sequence"/>
</dbReference>
<accession>A0A066YZH9</accession>
<evidence type="ECO:0000313" key="2">
    <source>
        <dbReference type="EMBL" id="KDN86627.1"/>
    </source>
</evidence>